<dbReference type="EMBL" id="JAUDFV010000020">
    <property type="protein sequence ID" value="KAL2740479.1"/>
    <property type="molecule type" value="Genomic_DNA"/>
</dbReference>
<protein>
    <submittedName>
        <fullName evidence="2">Uncharacterized protein</fullName>
    </submittedName>
</protein>
<feature type="compositionally biased region" description="Acidic residues" evidence="1">
    <location>
        <begin position="142"/>
        <end position="163"/>
    </location>
</feature>
<reference evidence="2 3" key="1">
    <citation type="journal article" date="2024" name="Ann. Entomol. Soc. Am.">
        <title>Genomic analyses of the southern and eastern yellowjacket wasps (Hymenoptera: Vespidae) reveal evolutionary signatures of social life.</title>
        <authorList>
            <person name="Catto M.A."/>
            <person name="Caine P.B."/>
            <person name="Orr S.E."/>
            <person name="Hunt B.G."/>
            <person name="Goodisman M.A.D."/>
        </authorList>
    </citation>
    <scope>NUCLEOTIDE SEQUENCE [LARGE SCALE GENOMIC DNA]</scope>
    <source>
        <strain evidence="2">233</strain>
        <tissue evidence="2">Head and thorax</tissue>
    </source>
</reference>
<feature type="region of interest" description="Disordered" evidence="1">
    <location>
        <begin position="114"/>
        <end position="163"/>
    </location>
</feature>
<gene>
    <name evidence="2" type="ORF">V1478_000620</name>
</gene>
<comment type="caution">
    <text evidence="2">The sequence shown here is derived from an EMBL/GenBank/DDBJ whole genome shotgun (WGS) entry which is preliminary data.</text>
</comment>
<evidence type="ECO:0000313" key="2">
    <source>
        <dbReference type="EMBL" id="KAL2740479.1"/>
    </source>
</evidence>
<evidence type="ECO:0000313" key="3">
    <source>
        <dbReference type="Proteomes" id="UP001607302"/>
    </source>
</evidence>
<keyword evidence="3" id="KW-1185">Reference proteome</keyword>
<proteinExistence type="predicted"/>
<dbReference type="AlphaFoldDB" id="A0ABD2C658"/>
<accession>A0ABD2C658</accession>
<evidence type="ECO:0000256" key="1">
    <source>
        <dbReference type="SAM" id="MobiDB-lite"/>
    </source>
</evidence>
<organism evidence="2 3">
    <name type="scientific">Vespula squamosa</name>
    <name type="common">Southern yellow jacket</name>
    <name type="synonym">Wasp</name>
    <dbReference type="NCBI Taxonomy" id="30214"/>
    <lineage>
        <taxon>Eukaryota</taxon>
        <taxon>Metazoa</taxon>
        <taxon>Ecdysozoa</taxon>
        <taxon>Arthropoda</taxon>
        <taxon>Hexapoda</taxon>
        <taxon>Insecta</taxon>
        <taxon>Pterygota</taxon>
        <taxon>Neoptera</taxon>
        <taxon>Endopterygota</taxon>
        <taxon>Hymenoptera</taxon>
        <taxon>Apocrita</taxon>
        <taxon>Aculeata</taxon>
        <taxon>Vespoidea</taxon>
        <taxon>Vespidae</taxon>
        <taxon>Vespinae</taxon>
        <taxon>Vespula</taxon>
    </lineage>
</organism>
<sequence>MSRRKKNESNRTIYFPSSLNEQSNNSCLHKEVGALHVRQQKTNMALRENTTILATRPRKSTLFAERKLKEIFEKFYIDLQAASSVISLVSRMTSNGNWPPTITQSLTAHECMGDQNATEGRSEEENGEKAKERENEKKKNNDEDEDDDDDVDDDDDEDKDIIR</sequence>
<feature type="compositionally biased region" description="Basic and acidic residues" evidence="1">
    <location>
        <begin position="120"/>
        <end position="141"/>
    </location>
</feature>
<dbReference type="Proteomes" id="UP001607302">
    <property type="component" value="Unassembled WGS sequence"/>
</dbReference>
<name>A0ABD2C658_VESSQ</name>